<comment type="caution">
    <text evidence="1">The sequence shown here is derived from an EMBL/GenBank/DDBJ whole genome shotgun (WGS) entry which is preliminary data.</text>
</comment>
<reference evidence="1" key="1">
    <citation type="submission" date="2019-08" db="EMBL/GenBank/DDBJ databases">
        <authorList>
            <person name="Kucharzyk K."/>
            <person name="Murdoch R.W."/>
            <person name="Higgins S."/>
            <person name="Loffler F."/>
        </authorList>
    </citation>
    <scope>NUCLEOTIDE SEQUENCE</scope>
</reference>
<proteinExistence type="predicted"/>
<evidence type="ECO:0000313" key="1">
    <source>
        <dbReference type="EMBL" id="MPN33217.1"/>
    </source>
</evidence>
<organism evidence="1">
    <name type="scientific">bioreactor metagenome</name>
    <dbReference type="NCBI Taxonomy" id="1076179"/>
    <lineage>
        <taxon>unclassified sequences</taxon>
        <taxon>metagenomes</taxon>
        <taxon>ecological metagenomes</taxon>
    </lineage>
</organism>
<name>A0A645H2H7_9ZZZZ</name>
<accession>A0A645H2H7</accession>
<dbReference type="EMBL" id="VSSQ01085613">
    <property type="protein sequence ID" value="MPN33217.1"/>
    <property type="molecule type" value="Genomic_DNA"/>
</dbReference>
<dbReference type="AlphaFoldDB" id="A0A645H2H7"/>
<sequence length="74" mass="8623">MACHRIFTDGLFLEFCAVAKGCAVRLYTTQFAYVSQTQLFQIRNFQPSDFRDMSKRIRPDIAELVGIWCFTYAD</sequence>
<protein>
    <submittedName>
        <fullName evidence="1">Uncharacterized protein</fullName>
    </submittedName>
</protein>
<gene>
    <name evidence="1" type="ORF">SDC9_180701</name>
</gene>